<dbReference type="CDD" id="cd10210">
    <property type="entry name" value="ASKHA_NBD_Arp6"/>
    <property type="match status" value="1"/>
</dbReference>
<organism evidence="6 7">
    <name type="scientific">Cyclotella atomus</name>
    <dbReference type="NCBI Taxonomy" id="382360"/>
    <lineage>
        <taxon>Eukaryota</taxon>
        <taxon>Sar</taxon>
        <taxon>Stramenopiles</taxon>
        <taxon>Ochrophyta</taxon>
        <taxon>Bacillariophyta</taxon>
        <taxon>Coscinodiscophyceae</taxon>
        <taxon>Thalassiosirophycidae</taxon>
        <taxon>Stephanodiscales</taxon>
        <taxon>Stephanodiscaceae</taxon>
        <taxon>Cyclotella</taxon>
    </lineage>
</organism>
<dbReference type="InterPro" id="IPR004000">
    <property type="entry name" value="Actin"/>
</dbReference>
<keyword evidence="7" id="KW-1185">Reference proteome</keyword>
<comment type="caution">
    <text evidence="6">The sequence shown here is derived from an EMBL/GenBank/DDBJ whole genome shotgun (WGS) entry which is preliminary data.</text>
</comment>
<evidence type="ECO:0000256" key="3">
    <source>
        <dbReference type="ARBA" id="ARBA00022490"/>
    </source>
</evidence>
<dbReference type="PANTHER" id="PTHR11937">
    <property type="entry name" value="ACTIN"/>
    <property type="match status" value="1"/>
</dbReference>
<accession>A0ABD3QD03</accession>
<evidence type="ECO:0008006" key="8">
    <source>
        <dbReference type="Google" id="ProtNLM"/>
    </source>
</evidence>
<dbReference type="Proteomes" id="UP001530400">
    <property type="component" value="Unassembled WGS sequence"/>
</dbReference>
<feature type="region of interest" description="Disordered" evidence="5">
    <location>
        <begin position="1"/>
        <end position="39"/>
    </location>
</feature>
<proteinExistence type="inferred from homology"/>
<evidence type="ECO:0000313" key="6">
    <source>
        <dbReference type="EMBL" id="KAL3797789.1"/>
    </source>
</evidence>
<feature type="region of interest" description="Disordered" evidence="5">
    <location>
        <begin position="351"/>
        <end position="449"/>
    </location>
</feature>
<keyword evidence="3" id="KW-0963">Cytoplasm</keyword>
<name>A0ABD3QD03_9STRA</name>
<protein>
    <recommendedName>
        <fullName evidence="8">Actin-related protein 5</fullName>
    </recommendedName>
</protein>
<dbReference type="Gene3D" id="3.90.640.10">
    <property type="entry name" value="Actin, Chain A, domain 4"/>
    <property type="match status" value="1"/>
</dbReference>
<sequence>MATTKEPAKKEPAKKATNAKPKATSSQPKKKPTENTATSTTCIIDNGGWQIKYGISNNNSKPSTMPNCTARPPHQLTVLAGDEILRMKNRSQLVYNHSLERGMIVDGSTQCEVWTRLLNVCGVNILPSSLANNNKGGGLKKMIATNVNSNNVQVVLLVPPFVPSVISEGVDKILFRELGVGRVVKVLGGCMAAVRYLEEGRAFRSSFDGKAQNNDDLKSGETYWINDDTKCCCVVDSGHSFTHVIPTRSEAAVEHAIKRLDIGGKVLTNLLKEAVTYRQWNMMDEYHVVNDAKEQLCFISQEFNEDMKHARQTRRGLRKFDREFLLPDFVNTFQGTVQLPMPLQMMRELEEDKRQQLNKEKEKAMKRENNAAGSNENVRDEIGNDLSDQPKQKKKRNRSKVADENVESEQDENDAPDVESDEETEQQRLKRVKQMREQEQKRREAEAKDRQALALSVERFAVPEVLFTPSDLGLDVGGIADAIVESINACDATVRAAMYHNVLLVGGNAKMPGFKNRVETELRKLAPTQYAVRVFLPEDPLSYAWEGAKIFSQRPDFREKLSIDRVSWESMKKAGADQQDIWGDRIYNKQP</sequence>
<dbReference type="InterPro" id="IPR043129">
    <property type="entry name" value="ATPase_NBD"/>
</dbReference>
<feature type="compositionally biased region" description="Basic and acidic residues" evidence="5">
    <location>
        <begin position="1"/>
        <end position="14"/>
    </location>
</feature>
<dbReference type="SUPFAM" id="SSF53067">
    <property type="entry name" value="Actin-like ATPase domain"/>
    <property type="match status" value="2"/>
</dbReference>
<evidence type="ECO:0000256" key="5">
    <source>
        <dbReference type="SAM" id="MobiDB-lite"/>
    </source>
</evidence>
<comment type="subcellular location">
    <subcellularLocation>
        <location evidence="1">Cytoplasm</location>
    </subcellularLocation>
</comment>
<dbReference type="SMART" id="SM00268">
    <property type="entry name" value="ACTIN"/>
    <property type="match status" value="1"/>
</dbReference>
<evidence type="ECO:0000256" key="2">
    <source>
        <dbReference type="ARBA" id="ARBA00005665"/>
    </source>
</evidence>
<gene>
    <name evidence="6" type="ORF">ACHAWO_000406</name>
</gene>
<dbReference type="AlphaFoldDB" id="A0ABD3QD03"/>
<dbReference type="FunFam" id="3.90.640.10:FF:000014">
    <property type="entry name" value="Putative actin-related protein 6"/>
    <property type="match status" value="1"/>
</dbReference>
<dbReference type="EMBL" id="JALLPJ020000240">
    <property type="protein sequence ID" value="KAL3797789.1"/>
    <property type="molecule type" value="Genomic_DNA"/>
</dbReference>
<dbReference type="GO" id="GO:0005737">
    <property type="term" value="C:cytoplasm"/>
    <property type="evidence" value="ECO:0007669"/>
    <property type="project" value="UniProtKB-SubCell"/>
</dbReference>
<dbReference type="GO" id="GO:0005634">
    <property type="term" value="C:nucleus"/>
    <property type="evidence" value="ECO:0007669"/>
    <property type="project" value="UniProtKB-ARBA"/>
</dbReference>
<reference evidence="6 7" key="1">
    <citation type="submission" date="2024-10" db="EMBL/GenBank/DDBJ databases">
        <title>Updated reference genomes for cyclostephanoid diatoms.</title>
        <authorList>
            <person name="Roberts W.R."/>
            <person name="Alverson A.J."/>
        </authorList>
    </citation>
    <scope>NUCLEOTIDE SEQUENCE [LARGE SCALE GENOMIC DNA]</scope>
    <source>
        <strain evidence="6 7">AJA010-31</strain>
    </source>
</reference>
<evidence type="ECO:0000256" key="1">
    <source>
        <dbReference type="ARBA" id="ARBA00004496"/>
    </source>
</evidence>
<comment type="similarity">
    <text evidence="2">Belongs to the actin family. ARP6 subfamily.</text>
</comment>
<evidence type="ECO:0000256" key="4">
    <source>
        <dbReference type="ARBA" id="ARBA00049360"/>
    </source>
</evidence>
<dbReference type="Pfam" id="PF00022">
    <property type="entry name" value="Actin"/>
    <property type="match status" value="1"/>
</dbReference>
<feature type="compositionally biased region" description="Basic and acidic residues" evidence="5">
    <location>
        <begin position="351"/>
        <end position="369"/>
    </location>
</feature>
<comment type="catalytic activity">
    <reaction evidence="4">
        <text>ATP + H2O = ADP + phosphate + H(+)</text>
        <dbReference type="Rhea" id="RHEA:13065"/>
        <dbReference type="ChEBI" id="CHEBI:15377"/>
        <dbReference type="ChEBI" id="CHEBI:15378"/>
        <dbReference type="ChEBI" id="CHEBI:30616"/>
        <dbReference type="ChEBI" id="CHEBI:43474"/>
        <dbReference type="ChEBI" id="CHEBI:456216"/>
    </reaction>
</comment>
<feature type="compositionally biased region" description="Low complexity" evidence="5">
    <location>
        <begin position="15"/>
        <end position="24"/>
    </location>
</feature>
<evidence type="ECO:0000313" key="7">
    <source>
        <dbReference type="Proteomes" id="UP001530400"/>
    </source>
</evidence>
<feature type="compositionally biased region" description="Acidic residues" evidence="5">
    <location>
        <begin position="404"/>
        <end position="424"/>
    </location>
</feature>
<feature type="compositionally biased region" description="Basic and acidic residues" evidence="5">
    <location>
        <begin position="434"/>
        <end position="449"/>
    </location>
</feature>
<dbReference type="Gene3D" id="3.30.420.40">
    <property type="match status" value="2"/>
</dbReference>